<gene>
    <name evidence="3" type="ORF">ERUC_LOCUS29323</name>
</gene>
<dbReference type="PANTHER" id="PTHR47384:SF2">
    <property type="entry name" value="E3 UBIQUITIN-PROTEIN LIGASE CCNB1IP1 HOMOLOG"/>
    <property type="match status" value="1"/>
</dbReference>
<feature type="region of interest" description="Disordered" evidence="2">
    <location>
        <begin position="197"/>
        <end position="265"/>
    </location>
</feature>
<dbReference type="PANTHER" id="PTHR47384">
    <property type="entry name" value="E3 UBIQUITIN-PROTEIN LIGASE CCNB1IP1 HOMOLOG"/>
    <property type="match status" value="1"/>
</dbReference>
<feature type="compositionally biased region" description="Polar residues" evidence="2">
    <location>
        <begin position="221"/>
        <end position="235"/>
    </location>
</feature>
<dbReference type="EMBL" id="CAKOAT010364042">
    <property type="protein sequence ID" value="CAH8363567.1"/>
    <property type="molecule type" value="Genomic_DNA"/>
</dbReference>
<proteinExistence type="predicted"/>
<dbReference type="SUPFAM" id="SSF90257">
    <property type="entry name" value="Myosin rod fragments"/>
    <property type="match status" value="1"/>
</dbReference>
<reference evidence="3 4" key="1">
    <citation type="submission" date="2022-03" db="EMBL/GenBank/DDBJ databases">
        <authorList>
            <person name="Macdonald S."/>
            <person name="Ahmed S."/>
            <person name="Newling K."/>
        </authorList>
    </citation>
    <scope>NUCLEOTIDE SEQUENCE [LARGE SCALE GENOMIC DNA]</scope>
</reference>
<organism evidence="3 4">
    <name type="scientific">Eruca vesicaria subsp. sativa</name>
    <name type="common">Garden rocket</name>
    <name type="synonym">Eruca sativa</name>
    <dbReference type="NCBI Taxonomy" id="29727"/>
    <lineage>
        <taxon>Eukaryota</taxon>
        <taxon>Viridiplantae</taxon>
        <taxon>Streptophyta</taxon>
        <taxon>Embryophyta</taxon>
        <taxon>Tracheophyta</taxon>
        <taxon>Spermatophyta</taxon>
        <taxon>Magnoliopsida</taxon>
        <taxon>eudicotyledons</taxon>
        <taxon>Gunneridae</taxon>
        <taxon>Pentapetalae</taxon>
        <taxon>rosids</taxon>
        <taxon>malvids</taxon>
        <taxon>Brassicales</taxon>
        <taxon>Brassicaceae</taxon>
        <taxon>Brassiceae</taxon>
        <taxon>Eruca</taxon>
    </lineage>
</organism>
<dbReference type="InterPro" id="IPR055328">
    <property type="entry name" value="HEI10-like"/>
</dbReference>
<dbReference type="AlphaFoldDB" id="A0ABC8L5N9"/>
<evidence type="ECO:0000313" key="4">
    <source>
        <dbReference type="Proteomes" id="UP001642260"/>
    </source>
</evidence>
<protein>
    <recommendedName>
        <fullName evidence="5">E3 ubiquitin-protein ligase CCNB1IP1 homolog</fullName>
    </recommendedName>
</protein>
<sequence length="290" mass="33027">MTLTSCEGTEDANKILSNDGACPICEQVLSKSLMKAVDTNPNEGWINVTSSCFPQLNLVMKSAYRSVMFYISQRDLEMQYKMNRVVAQCRQKCEGMQAKFSEKMEQMNTAYQKMGKRCQMMEQEVENLTKDKQELQEKFSEKSRSKRKLDEMYDQLRSEYESVKRTAIQPANNFYPRHQEPDFFSNPRVNMMENREPTHKDRSFYSPGTPGPKDEIWPARPNSSNSGPFDISNDSPAIPAELGNRRAGGGHPVFGGVGGNSNPQSTLRNLILSPIKRSQLSRSRPQLFPL</sequence>
<keyword evidence="1" id="KW-0175">Coiled coil</keyword>
<feature type="coiled-coil region" evidence="1">
    <location>
        <begin position="104"/>
        <end position="166"/>
    </location>
</feature>
<name>A0ABC8L5N9_ERUVS</name>
<evidence type="ECO:0000256" key="2">
    <source>
        <dbReference type="SAM" id="MobiDB-lite"/>
    </source>
</evidence>
<evidence type="ECO:0000256" key="1">
    <source>
        <dbReference type="SAM" id="Coils"/>
    </source>
</evidence>
<evidence type="ECO:0008006" key="5">
    <source>
        <dbReference type="Google" id="ProtNLM"/>
    </source>
</evidence>
<evidence type="ECO:0000313" key="3">
    <source>
        <dbReference type="EMBL" id="CAH8363567.1"/>
    </source>
</evidence>
<feature type="compositionally biased region" description="Gly residues" evidence="2">
    <location>
        <begin position="246"/>
        <end position="259"/>
    </location>
</feature>
<accession>A0ABC8L5N9</accession>
<comment type="caution">
    <text evidence="3">The sequence shown here is derived from an EMBL/GenBank/DDBJ whole genome shotgun (WGS) entry which is preliminary data.</text>
</comment>
<keyword evidence="4" id="KW-1185">Reference proteome</keyword>
<dbReference type="Proteomes" id="UP001642260">
    <property type="component" value="Unassembled WGS sequence"/>
</dbReference>